<feature type="region of interest" description="Disordered" evidence="1">
    <location>
        <begin position="1"/>
        <end position="23"/>
    </location>
</feature>
<dbReference type="GeneID" id="30213044"/>
<protein>
    <recommendedName>
        <fullName evidence="5">F-box domain-containing protein</fullName>
    </recommendedName>
</protein>
<name>A0A1B9FSW7_9TREE</name>
<evidence type="ECO:0000313" key="2">
    <source>
        <dbReference type="EMBL" id="OCF21866.1"/>
    </source>
</evidence>
<feature type="compositionally biased region" description="Polar residues" evidence="1">
    <location>
        <begin position="8"/>
        <end position="22"/>
    </location>
</feature>
<reference evidence="3" key="2">
    <citation type="submission" date="2013-07" db="EMBL/GenBank/DDBJ databases">
        <authorList>
            <consortium name="The Broad Institute Genome Sequencing Platform"/>
            <person name="Cuomo C."/>
            <person name="Litvintseva A."/>
            <person name="Chen Y."/>
            <person name="Heitman J."/>
            <person name="Sun S."/>
            <person name="Springer D."/>
            <person name="Dromer F."/>
            <person name="Young S.K."/>
            <person name="Zeng Q."/>
            <person name="Gargeya S."/>
            <person name="Fitzgerald M."/>
            <person name="Abouelleil A."/>
            <person name="Alvarado L."/>
            <person name="Berlin A.M."/>
            <person name="Chapman S.B."/>
            <person name="Dewar J."/>
            <person name="Goldberg J."/>
            <person name="Griggs A."/>
            <person name="Gujja S."/>
            <person name="Hansen M."/>
            <person name="Howarth C."/>
            <person name="Imamovic A."/>
            <person name="Larimer J."/>
            <person name="McCowan C."/>
            <person name="Murphy C."/>
            <person name="Pearson M."/>
            <person name="Priest M."/>
            <person name="Roberts A."/>
            <person name="Saif S."/>
            <person name="Shea T."/>
            <person name="Sykes S."/>
            <person name="Wortman J."/>
            <person name="Nusbaum C."/>
            <person name="Birren B."/>
        </authorList>
    </citation>
    <scope>NUCLEOTIDE SEQUENCE</scope>
    <source>
        <strain evidence="3">CBS 10118</strain>
    </source>
</reference>
<evidence type="ECO:0000313" key="3">
    <source>
        <dbReference type="EMBL" id="WVW83343.1"/>
    </source>
</evidence>
<evidence type="ECO:0000256" key="1">
    <source>
        <dbReference type="SAM" id="MobiDB-lite"/>
    </source>
</evidence>
<evidence type="ECO:0000313" key="4">
    <source>
        <dbReference type="Proteomes" id="UP000092730"/>
    </source>
</evidence>
<keyword evidence="4" id="KW-1185">Reference proteome</keyword>
<proteinExistence type="predicted"/>
<gene>
    <name evidence="2" type="ORF">I302_08645</name>
    <name evidence="3" type="ORF">I302_105362</name>
</gene>
<reference evidence="2" key="3">
    <citation type="submission" date="2014-01" db="EMBL/GenBank/DDBJ databases">
        <title>Evolution of pathogenesis and genome organization in the Tremellales.</title>
        <authorList>
            <person name="Cuomo C."/>
            <person name="Litvintseva A."/>
            <person name="Heitman J."/>
            <person name="Chen Y."/>
            <person name="Sun S."/>
            <person name="Springer D."/>
            <person name="Dromer F."/>
            <person name="Young S."/>
            <person name="Zeng Q."/>
            <person name="Chapman S."/>
            <person name="Gujja S."/>
            <person name="Saif S."/>
            <person name="Birren B."/>
        </authorList>
    </citation>
    <scope>NUCLEOTIDE SEQUENCE</scope>
    <source>
        <strain evidence="2">CBS 10118</strain>
    </source>
</reference>
<dbReference type="OrthoDB" id="2563545at2759"/>
<evidence type="ECO:0008006" key="5">
    <source>
        <dbReference type="Google" id="ProtNLM"/>
    </source>
</evidence>
<reference evidence="2" key="1">
    <citation type="submission" date="2013-07" db="EMBL/GenBank/DDBJ databases">
        <title>The Genome Sequence of Cryptococcus bestiolae CBS10118.</title>
        <authorList>
            <consortium name="The Broad Institute Genome Sequencing Platform"/>
            <person name="Cuomo C."/>
            <person name="Litvintseva A."/>
            <person name="Chen Y."/>
            <person name="Heitman J."/>
            <person name="Sun S."/>
            <person name="Springer D."/>
            <person name="Dromer F."/>
            <person name="Young S.K."/>
            <person name="Zeng Q."/>
            <person name="Gargeya S."/>
            <person name="Fitzgerald M."/>
            <person name="Abouelleil A."/>
            <person name="Alvarado L."/>
            <person name="Berlin A.M."/>
            <person name="Chapman S.B."/>
            <person name="Dewar J."/>
            <person name="Goldberg J."/>
            <person name="Griggs A."/>
            <person name="Gujja S."/>
            <person name="Hansen M."/>
            <person name="Howarth C."/>
            <person name="Imamovic A."/>
            <person name="Larimer J."/>
            <person name="McCowan C."/>
            <person name="Murphy C."/>
            <person name="Pearson M."/>
            <person name="Priest M."/>
            <person name="Roberts A."/>
            <person name="Saif S."/>
            <person name="Shea T."/>
            <person name="Sykes S."/>
            <person name="Wortman J."/>
            <person name="Nusbaum C."/>
            <person name="Birren B."/>
        </authorList>
    </citation>
    <scope>NUCLEOTIDE SEQUENCE [LARGE SCALE GENOMIC DNA]</scope>
    <source>
        <strain evidence="2">CBS 10118</strain>
    </source>
</reference>
<dbReference type="EMBL" id="CP144543">
    <property type="protein sequence ID" value="WVW83343.1"/>
    <property type="molecule type" value="Genomic_DNA"/>
</dbReference>
<sequence>MTKDRPTLTATNGTFQPLSRSPQLPPEIWGRIITFLRRPMGSTGSMRNPNDYHQNDLAVAMRVNKMFYRYAAPTLYHRVIVSNFPLFLYGVPLLHPGDPPTIFDTPKTRLLKYVKRLDIAYSSLKPTGPPDNPLPHLILLHLNLPSAVIPPLTTDINNTYEVAKELLMGWAKSADASLLFPVLEVISTGGFGERLWDSYNPNFTKLDYTDMTTYQTTEEVNESAGVLNHLFKQQLFGRFLTGCSIPKRIVNYVSSGPMTPVYNRHFPNDHMLMTRLSTSDTYDATLPQSYTTHLLQQIYRGVWLNVAEGVVNRWVVDPIFRECRAETQMLVYTYIRGQLVTRRQLSKMLNMDKNTKIRVYGVLDPEMVHNVLPALVGNHGNFEGEYTDEEGLRTMKAYLGIGIDEEEDRDTFAEVELVGDVPGRMEEAGGEDEYL</sequence>
<dbReference type="Proteomes" id="UP000092730">
    <property type="component" value="Chromosome 3"/>
</dbReference>
<reference evidence="3" key="4">
    <citation type="submission" date="2024-02" db="EMBL/GenBank/DDBJ databases">
        <title>Comparative genomics of Cryptococcus and Kwoniella reveals pathogenesis evolution and contrasting modes of karyotype evolution via chromosome fusion or intercentromeric recombination.</title>
        <authorList>
            <person name="Coelho M.A."/>
            <person name="David-Palma M."/>
            <person name="Shea T."/>
            <person name="Bowers K."/>
            <person name="McGinley-Smith S."/>
            <person name="Mohammad A.W."/>
            <person name="Gnirke A."/>
            <person name="Yurkov A.M."/>
            <person name="Nowrousian M."/>
            <person name="Sun S."/>
            <person name="Cuomo C.A."/>
            <person name="Heitman J."/>
        </authorList>
    </citation>
    <scope>NUCLEOTIDE SEQUENCE</scope>
    <source>
        <strain evidence="3">CBS 10118</strain>
    </source>
</reference>
<dbReference type="AlphaFoldDB" id="A0A1B9FSW7"/>
<dbReference type="EMBL" id="KI894026">
    <property type="protein sequence ID" value="OCF21866.1"/>
    <property type="molecule type" value="Genomic_DNA"/>
</dbReference>
<dbReference type="VEuPathDB" id="FungiDB:I302_08645"/>
<dbReference type="RefSeq" id="XP_019042936.1">
    <property type="nucleotide sequence ID" value="XM_019195223.1"/>
</dbReference>
<dbReference type="KEGG" id="kbi:30213044"/>
<accession>A0A1B9FSW7</accession>
<organism evidence="2">
    <name type="scientific">Kwoniella bestiolae CBS 10118</name>
    <dbReference type="NCBI Taxonomy" id="1296100"/>
    <lineage>
        <taxon>Eukaryota</taxon>
        <taxon>Fungi</taxon>
        <taxon>Dikarya</taxon>
        <taxon>Basidiomycota</taxon>
        <taxon>Agaricomycotina</taxon>
        <taxon>Tremellomycetes</taxon>
        <taxon>Tremellales</taxon>
        <taxon>Cryptococcaceae</taxon>
        <taxon>Kwoniella</taxon>
    </lineage>
</organism>